<evidence type="ECO:0000256" key="5">
    <source>
        <dbReference type="ARBA" id="ARBA00022989"/>
    </source>
</evidence>
<dbReference type="Gene3D" id="1.20.1560.10">
    <property type="entry name" value="ABC transporter type 1, transmembrane domain"/>
    <property type="match status" value="1"/>
</dbReference>
<proteinExistence type="predicted"/>
<dbReference type="Pfam" id="PF00664">
    <property type="entry name" value="ABC_membrane"/>
    <property type="match status" value="1"/>
</dbReference>
<feature type="transmembrane region" description="Helical" evidence="7">
    <location>
        <begin position="169"/>
        <end position="188"/>
    </location>
</feature>
<dbReference type="InterPro" id="IPR011527">
    <property type="entry name" value="ABC1_TM_dom"/>
</dbReference>
<feature type="transmembrane region" description="Helical" evidence="7">
    <location>
        <begin position="29"/>
        <end position="52"/>
    </location>
</feature>
<dbReference type="Pfam" id="PF00005">
    <property type="entry name" value="ABC_tran"/>
    <property type="match status" value="1"/>
</dbReference>
<dbReference type="InterPro" id="IPR036640">
    <property type="entry name" value="ABC1_TM_sf"/>
</dbReference>
<keyword evidence="5 7" id="KW-1133">Transmembrane helix</keyword>
<keyword evidence="13" id="KW-1185">Reference proteome</keyword>
<evidence type="ECO:0000259" key="8">
    <source>
        <dbReference type="PROSITE" id="PS50893"/>
    </source>
</evidence>
<dbReference type="InterPro" id="IPR039421">
    <property type="entry name" value="Type_1_exporter"/>
</dbReference>
<dbReference type="GO" id="GO:0034040">
    <property type="term" value="F:ATPase-coupled lipid transmembrane transporter activity"/>
    <property type="evidence" value="ECO:0007669"/>
    <property type="project" value="TreeGrafter"/>
</dbReference>
<keyword evidence="2 7" id="KW-0812">Transmembrane</keyword>
<dbReference type="PROSITE" id="PS50929">
    <property type="entry name" value="ABC_TM1F"/>
    <property type="match status" value="1"/>
</dbReference>
<dbReference type="InterPro" id="IPR014216">
    <property type="entry name" value="ABC_transptr_CydD"/>
</dbReference>
<evidence type="ECO:0000256" key="2">
    <source>
        <dbReference type="ARBA" id="ARBA00022692"/>
    </source>
</evidence>
<dbReference type="InterPro" id="IPR003593">
    <property type="entry name" value="AAA+_ATPase"/>
</dbReference>
<dbReference type="InterPro" id="IPR017871">
    <property type="entry name" value="ABC_transporter-like_CS"/>
</dbReference>
<dbReference type="Proteomes" id="UP000655994">
    <property type="component" value="Unassembled WGS sequence"/>
</dbReference>
<evidence type="ECO:0000256" key="3">
    <source>
        <dbReference type="ARBA" id="ARBA00022741"/>
    </source>
</evidence>
<dbReference type="PANTHER" id="PTHR24221:SF261">
    <property type="entry name" value="GLUTATHIONE_L-CYSTEINE TRANSPORT SYSTEM ATP-BINDING_PERMEASE PROTEIN CYDD"/>
    <property type="match status" value="1"/>
</dbReference>
<accession>A0A8I1G4M9</accession>
<dbReference type="SMART" id="SM00382">
    <property type="entry name" value="AAA"/>
    <property type="match status" value="1"/>
</dbReference>
<feature type="domain" description="ABC transporter" evidence="8">
    <location>
        <begin position="347"/>
        <end position="549"/>
    </location>
</feature>
<dbReference type="NCBIfam" id="TIGR02857">
    <property type="entry name" value="CydD"/>
    <property type="match status" value="1"/>
</dbReference>
<dbReference type="InterPro" id="IPR003439">
    <property type="entry name" value="ABC_transporter-like_ATP-bd"/>
</dbReference>
<dbReference type="EMBL" id="JAEMOS010000020">
    <property type="protein sequence ID" value="MBJ7266731.1"/>
    <property type="molecule type" value="Genomic_DNA"/>
</dbReference>
<sequence length="551" mass="59875">MSAKLSPELEAASLYLKELAVKVKRPIQWAFFFGLLKTFAIVVQLGCIAYIAQSVLAENQPVESLTAVWAGLIVSTLIRVSAPYWQQGFLQQATFQASQAARAQLFDYWRRKTHAGMPPSAADGALQLDPIEALKGYFNRYLVQQYLVVFSPLVILIICFYINPVVGVLLLLSGPVIPLFMALVGIGAERLSQKHAQQTHALSRIFTDKLRNLATIQLFDAGDEALSDVATAGEEYRQATMSTLKVAFLSSAVLEFFSSVAIAGVALYVGFGLLGYISWFGADELTLFSGLFVLLLAPEYFAPLRQFAQSYHDRAAAIGAASLLAEPLEKTETARQSALSESSKAVIHWHNLSVQLTPELVLLYPDMDISAGTLTVLSGPSGSGKSTLLKVLLGQQPYSGTLELQESFGSERIAYFAQQPFLTASSIRNNVNLYQTHADADIVEVFEQLNLRGLLQQLPQGLDTHLGEKGVGLSGGERRRVALARCMLSGRDLIIADEPTENLDEVSAEAIRQALKRLAQNGVTVIAASHDPKLKDAADQCVNITVAEVGP</sequence>
<evidence type="ECO:0000256" key="7">
    <source>
        <dbReference type="SAM" id="Phobius"/>
    </source>
</evidence>
<dbReference type="Gene3D" id="3.40.50.300">
    <property type="entry name" value="P-loop containing nucleotide triphosphate hydrolases"/>
    <property type="match status" value="1"/>
</dbReference>
<dbReference type="RefSeq" id="WP_199494328.1">
    <property type="nucleotide sequence ID" value="NZ_JAEMOO010000007.1"/>
</dbReference>
<dbReference type="GO" id="GO:0140359">
    <property type="term" value="F:ABC-type transporter activity"/>
    <property type="evidence" value="ECO:0007669"/>
    <property type="project" value="InterPro"/>
</dbReference>
<dbReference type="SUPFAM" id="SSF52540">
    <property type="entry name" value="P-loop containing nucleoside triphosphate hydrolases"/>
    <property type="match status" value="1"/>
</dbReference>
<dbReference type="SUPFAM" id="SSF90123">
    <property type="entry name" value="ABC transporter transmembrane region"/>
    <property type="match status" value="1"/>
</dbReference>
<dbReference type="GO" id="GO:0005524">
    <property type="term" value="F:ATP binding"/>
    <property type="evidence" value="ECO:0007669"/>
    <property type="project" value="UniProtKB-KW"/>
</dbReference>
<evidence type="ECO:0000313" key="10">
    <source>
        <dbReference type="EMBL" id="MBJ7266731.1"/>
    </source>
</evidence>
<protein>
    <submittedName>
        <fullName evidence="11">Thiol reductant ABC exporter subunit CydD</fullName>
    </submittedName>
</protein>
<keyword evidence="3" id="KW-0547">Nucleotide-binding</keyword>
<dbReference type="PROSITE" id="PS00211">
    <property type="entry name" value="ABC_TRANSPORTER_1"/>
    <property type="match status" value="1"/>
</dbReference>
<dbReference type="InterPro" id="IPR027417">
    <property type="entry name" value="P-loop_NTPase"/>
</dbReference>
<dbReference type="CDD" id="cd18584">
    <property type="entry name" value="ABC_6TM_AarD_CydD"/>
    <property type="match status" value="1"/>
</dbReference>
<comment type="caution">
    <text evidence="11">The sequence shown here is derived from an EMBL/GenBank/DDBJ whole genome shotgun (WGS) entry which is preliminary data.</text>
</comment>
<comment type="subcellular location">
    <subcellularLocation>
        <location evidence="1">Cell membrane</location>
        <topology evidence="1">Multi-pass membrane protein</topology>
    </subcellularLocation>
</comment>
<keyword evidence="4" id="KW-0067">ATP-binding</keyword>
<dbReference type="Proteomes" id="UP000621390">
    <property type="component" value="Unassembled WGS sequence"/>
</dbReference>
<evidence type="ECO:0000256" key="6">
    <source>
        <dbReference type="ARBA" id="ARBA00023136"/>
    </source>
</evidence>
<organism evidence="11 12">
    <name type="scientific">Idiomarina abyssalis</name>
    <dbReference type="NCBI Taxonomy" id="86102"/>
    <lineage>
        <taxon>Bacteria</taxon>
        <taxon>Pseudomonadati</taxon>
        <taxon>Pseudomonadota</taxon>
        <taxon>Gammaproteobacteria</taxon>
        <taxon>Alteromonadales</taxon>
        <taxon>Idiomarinaceae</taxon>
        <taxon>Idiomarina</taxon>
    </lineage>
</organism>
<reference evidence="11 13" key="1">
    <citation type="submission" date="2020-09" db="EMBL/GenBank/DDBJ databases">
        <title>Draft Genomes of Bacterial Isolates from North Pond Shallow Sediments.</title>
        <authorList>
            <person name="Kiel Reese B."/>
            <person name="Mullis M."/>
            <person name="Weisend R.E."/>
        </authorList>
    </citation>
    <scope>NUCLEOTIDE SEQUENCE</scope>
    <source>
        <strain evidence="11">KJE-2</strain>
        <strain evidence="10 13">KJE-3</strain>
    </source>
</reference>
<evidence type="ECO:0000313" key="13">
    <source>
        <dbReference type="Proteomes" id="UP000655994"/>
    </source>
</evidence>
<feature type="transmembrane region" description="Helical" evidence="7">
    <location>
        <begin position="285"/>
        <end position="302"/>
    </location>
</feature>
<dbReference type="EMBL" id="JAEMOP010000002">
    <property type="protein sequence ID" value="MBJ7315654.1"/>
    <property type="molecule type" value="Genomic_DNA"/>
</dbReference>
<evidence type="ECO:0000259" key="9">
    <source>
        <dbReference type="PROSITE" id="PS50929"/>
    </source>
</evidence>
<evidence type="ECO:0000313" key="12">
    <source>
        <dbReference type="Proteomes" id="UP000621390"/>
    </source>
</evidence>
<evidence type="ECO:0000256" key="1">
    <source>
        <dbReference type="ARBA" id="ARBA00004651"/>
    </source>
</evidence>
<name>A0A8I1G4M9_9GAMM</name>
<feature type="transmembrane region" description="Helical" evidence="7">
    <location>
        <begin position="246"/>
        <end position="279"/>
    </location>
</feature>
<dbReference type="GO" id="GO:0005886">
    <property type="term" value="C:plasma membrane"/>
    <property type="evidence" value="ECO:0007669"/>
    <property type="project" value="UniProtKB-SubCell"/>
</dbReference>
<gene>
    <name evidence="11" type="primary">cydD</name>
    <name evidence="10" type="ORF">JHC10_07200</name>
    <name evidence="11" type="ORF">JHC11_06580</name>
</gene>
<evidence type="ECO:0000256" key="4">
    <source>
        <dbReference type="ARBA" id="ARBA00022840"/>
    </source>
</evidence>
<dbReference type="AlphaFoldDB" id="A0A8I1G4M9"/>
<dbReference type="PANTHER" id="PTHR24221">
    <property type="entry name" value="ATP-BINDING CASSETTE SUB-FAMILY B"/>
    <property type="match status" value="1"/>
</dbReference>
<dbReference type="PROSITE" id="PS50893">
    <property type="entry name" value="ABC_TRANSPORTER_2"/>
    <property type="match status" value="1"/>
</dbReference>
<evidence type="ECO:0000313" key="11">
    <source>
        <dbReference type="EMBL" id="MBJ7315654.1"/>
    </source>
</evidence>
<feature type="transmembrane region" description="Helical" evidence="7">
    <location>
        <begin position="146"/>
        <end position="163"/>
    </location>
</feature>
<keyword evidence="6 7" id="KW-0472">Membrane</keyword>
<feature type="domain" description="ABC transmembrane type-1" evidence="9">
    <location>
        <begin position="29"/>
        <end position="316"/>
    </location>
</feature>
<dbReference type="GO" id="GO:0016887">
    <property type="term" value="F:ATP hydrolysis activity"/>
    <property type="evidence" value="ECO:0007669"/>
    <property type="project" value="InterPro"/>
</dbReference>
<dbReference type="GO" id="GO:0042883">
    <property type="term" value="P:cysteine transport"/>
    <property type="evidence" value="ECO:0007669"/>
    <property type="project" value="InterPro"/>
</dbReference>